<keyword evidence="3" id="KW-1185">Reference proteome</keyword>
<feature type="non-terminal residue" evidence="2">
    <location>
        <position position="80"/>
    </location>
</feature>
<gene>
    <name evidence="2" type="ORF">H0E87_030197</name>
</gene>
<comment type="caution">
    <text evidence="2">The sequence shown here is derived from an EMBL/GenBank/DDBJ whole genome shotgun (WGS) entry which is preliminary data.</text>
</comment>
<protein>
    <submittedName>
        <fullName evidence="2">Uncharacterized protein</fullName>
    </submittedName>
</protein>
<evidence type="ECO:0000256" key="1">
    <source>
        <dbReference type="SAM" id="MobiDB-lite"/>
    </source>
</evidence>
<dbReference type="EMBL" id="JACEGQ020000019">
    <property type="protein sequence ID" value="KAH8479889.1"/>
    <property type="molecule type" value="Genomic_DNA"/>
</dbReference>
<feature type="compositionally biased region" description="Basic and acidic residues" evidence="1">
    <location>
        <begin position="28"/>
        <end position="39"/>
    </location>
</feature>
<name>A0A8T2WDU1_POPDE</name>
<accession>A0A8T2WDU1</accession>
<evidence type="ECO:0000313" key="2">
    <source>
        <dbReference type="EMBL" id="KAH8479889.1"/>
    </source>
</evidence>
<dbReference type="AlphaFoldDB" id="A0A8T2WDU1"/>
<reference evidence="2" key="1">
    <citation type="journal article" date="2021" name="J. Hered.">
        <title>Genome Assembly of Salicaceae Populus deltoides (Eastern Cottonwood) I-69 Based on Nanopore Sequencing and Hi-C Technologies.</title>
        <authorList>
            <person name="Bai S."/>
            <person name="Wu H."/>
            <person name="Zhang J."/>
            <person name="Pan Z."/>
            <person name="Zhao W."/>
            <person name="Li Z."/>
            <person name="Tong C."/>
        </authorList>
    </citation>
    <scope>NUCLEOTIDE SEQUENCE</scope>
    <source>
        <tissue evidence="2">Leaf</tissue>
    </source>
</reference>
<dbReference type="Proteomes" id="UP000807159">
    <property type="component" value="Chromosome 19"/>
</dbReference>
<evidence type="ECO:0000313" key="3">
    <source>
        <dbReference type="Proteomes" id="UP000807159"/>
    </source>
</evidence>
<feature type="compositionally biased region" description="Basic and acidic residues" evidence="1">
    <location>
        <begin position="63"/>
        <end position="74"/>
    </location>
</feature>
<feature type="region of interest" description="Disordered" evidence="1">
    <location>
        <begin position="16"/>
        <end position="80"/>
    </location>
</feature>
<sequence>MGQALERRMEELRQHLERVTGQPVVRGSSHERPLVNHDEPQEDQLCPPLVNMVGDPGQPVVRDSSREVLQRNGDESGQDV</sequence>
<proteinExistence type="predicted"/>
<organism evidence="2 3">
    <name type="scientific">Populus deltoides</name>
    <name type="common">Eastern poplar</name>
    <name type="synonym">Eastern cottonwood</name>
    <dbReference type="NCBI Taxonomy" id="3696"/>
    <lineage>
        <taxon>Eukaryota</taxon>
        <taxon>Viridiplantae</taxon>
        <taxon>Streptophyta</taxon>
        <taxon>Embryophyta</taxon>
        <taxon>Tracheophyta</taxon>
        <taxon>Spermatophyta</taxon>
        <taxon>Magnoliopsida</taxon>
        <taxon>eudicotyledons</taxon>
        <taxon>Gunneridae</taxon>
        <taxon>Pentapetalae</taxon>
        <taxon>rosids</taxon>
        <taxon>fabids</taxon>
        <taxon>Malpighiales</taxon>
        <taxon>Salicaceae</taxon>
        <taxon>Saliceae</taxon>
        <taxon>Populus</taxon>
    </lineage>
</organism>